<feature type="domain" description="HD" evidence="3">
    <location>
        <begin position="19"/>
        <end position="180"/>
    </location>
</feature>
<protein>
    <submittedName>
        <fullName evidence="4">Putative hydrolases of HD superfamily</fullName>
    </submittedName>
</protein>
<keyword evidence="2 4" id="KW-0378">Hydrolase</keyword>
<dbReference type="GO" id="GO:0002953">
    <property type="term" value="F:5'-deoxynucleotidase activity"/>
    <property type="evidence" value="ECO:0007669"/>
    <property type="project" value="InterPro"/>
</dbReference>
<dbReference type="EMBL" id="FQZZ01000005">
    <property type="protein sequence ID" value="SHK40931.1"/>
    <property type="molecule type" value="Genomic_DNA"/>
</dbReference>
<reference evidence="4 5" key="1">
    <citation type="submission" date="2016-11" db="EMBL/GenBank/DDBJ databases">
        <authorList>
            <person name="Varghese N."/>
            <person name="Submissions S."/>
        </authorList>
    </citation>
    <scope>NUCLEOTIDE SEQUENCE [LARGE SCALE GENOMIC DNA]</scope>
    <source>
        <strain evidence="4 5">DSM 29620</strain>
    </source>
</reference>
<evidence type="ECO:0000259" key="3">
    <source>
        <dbReference type="Pfam" id="PF13023"/>
    </source>
</evidence>
<keyword evidence="5" id="KW-1185">Reference proteome</keyword>
<sequence length="197" mass="21607">MTAPARLNAQMAFLNEACRLKSVTRATTLCDASRPENSAEHSWHLALYALVLGEHAPGDVDIARVIRMLLLHDLVEIDAGDNPIYGQIDHAAVAAREQEAADRIFGLLPSDQAADLRALWDEFEAAESADAQFAKALDRFQPPNQNLASGGVSWLEHNATLDKVETRVGAPIARGAPALWDWIAPRIRTWFAARTPH</sequence>
<dbReference type="Gene3D" id="1.10.3210.10">
    <property type="entry name" value="Hypothetical protein af1432"/>
    <property type="match status" value="1"/>
</dbReference>
<dbReference type="Proteomes" id="UP000324252">
    <property type="component" value="Unassembled WGS sequence"/>
</dbReference>
<dbReference type="AlphaFoldDB" id="A0A1H0ET88"/>
<organism evidence="4 5">
    <name type="scientific">Lutimaribacter pacificus</name>
    <dbReference type="NCBI Taxonomy" id="391948"/>
    <lineage>
        <taxon>Bacteria</taxon>
        <taxon>Pseudomonadati</taxon>
        <taxon>Pseudomonadota</taxon>
        <taxon>Alphaproteobacteria</taxon>
        <taxon>Rhodobacterales</taxon>
        <taxon>Roseobacteraceae</taxon>
        <taxon>Lutimaribacter</taxon>
    </lineage>
</organism>
<keyword evidence="1" id="KW-0479">Metal-binding</keyword>
<dbReference type="PANTHER" id="PTHR11845">
    <property type="entry name" value="5'-DEOXYNUCLEOTIDASE HDDC2"/>
    <property type="match status" value="1"/>
</dbReference>
<dbReference type="GO" id="GO:0005737">
    <property type="term" value="C:cytoplasm"/>
    <property type="evidence" value="ECO:0007669"/>
    <property type="project" value="TreeGrafter"/>
</dbReference>
<dbReference type="InterPro" id="IPR006674">
    <property type="entry name" value="HD_domain"/>
</dbReference>
<dbReference type="SUPFAM" id="SSF109604">
    <property type="entry name" value="HD-domain/PDEase-like"/>
    <property type="match status" value="1"/>
</dbReference>
<accession>A0A1H0ET88</accession>
<dbReference type="InterPro" id="IPR039356">
    <property type="entry name" value="YfbR/HDDC2"/>
</dbReference>
<dbReference type="Pfam" id="PF13023">
    <property type="entry name" value="HD_3"/>
    <property type="match status" value="1"/>
</dbReference>
<dbReference type="PANTHER" id="PTHR11845:SF13">
    <property type="entry name" value="5'-DEOXYNUCLEOTIDASE HDDC2"/>
    <property type="match status" value="1"/>
</dbReference>
<evidence type="ECO:0000256" key="2">
    <source>
        <dbReference type="ARBA" id="ARBA00022801"/>
    </source>
</evidence>
<evidence type="ECO:0000313" key="4">
    <source>
        <dbReference type="EMBL" id="SHK40931.1"/>
    </source>
</evidence>
<gene>
    <name evidence="4" type="ORF">SAMN05444142_10559</name>
</gene>
<evidence type="ECO:0000313" key="5">
    <source>
        <dbReference type="Proteomes" id="UP000324252"/>
    </source>
</evidence>
<evidence type="ECO:0000256" key="1">
    <source>
        <dbReference type="ARBA" id="ARBA00022723"/>
    </source>
</evidence>
<name>A0A1H0ET88_9RHOB</name>
<dbReference type="GO" id="GO:0046872">
    <property type="term" value="F:metal ion binding"/>
    <property type="evidence" value="ECO:0007669"/>
    <property type="project" value="UniProtKB-KW"/>
</dbReference>
<proteinExistence type="predicted"/>